<name>A0A399F4N6_9DEIN</name>
<sequence length="275" mass="30589">MNPQTPTLALTGLTLRVRDLERQLAFYRDLLGLEITHSEGNRTILSPAGRKFALTLVHEPSAPLRPQPTLGLYHFALLLPERKALARVFRRLLEARYPNFQGASDHGVSEALYLADPEGNGLELYRDRPRGQWPFQGSKLAMVTKRLDLEDLLAEAPPGAQPQAVPIGDRPHGTPLDPETTLGHIHLHVADLDEAEHFFRQFGMEVTQGDYPGARFLAADGYHHHVGINLWARGRTAPAESTGLLEYTLWLEPAKKERLSSLTLTDPNGARVRVG</sequence>
<reference evidence="2 3" key="1">
    <citation type="submission" date="2018-08" db="EMBL/GenBank/DDBJ databases">
        <title>Meiothermus roseus NBRC 110900 genome sequencing project.</title>
        <authorList>
            <person name="Da Costa M.S."/>
            <person name="Albuquerque L."/>
            <person name="Raposo P."/>
            <person name="Froufe H.J.C."/>
            <person name="Barroso C.S."/>
            <person name="Egas C."/>
        </authorList>
    </citation>
    <scope>NUCLEOTIDE SEQUENCE [LARGE SCALE GENOMIC DNA]</scope>
    <source>
        <strain evidence="2 3">NBRC 110900</strain>
    </source>
</reference>
<dbReference type="Gene3D" id="3.10.180.10">
    <property type="entry name" value="2,3-Dihydroxybiphenyl 1,2-Dioxygenase, domain 1"/>
    <property type="match status" value="2"/>
</dbReference>
<feature type="domain" description="VOC" evidence="1">
    <location>
        <begin position="9"/>
        <end position="127"/>
    </location>
</feature>
<evidence type="ECO:0000313" key="3">
    <source>
        <dbReference type="Proteomes" id="UP000265341"/>
    </source>
</evidence>
<dbReference type="Proteomes" id="UP000265341">
    <property type="component" value="Unassembled WGS sequence"/>
</dbReference>
<dbReference type="AlphaFoldDB" id="A0A399F4N6"/>
<keyword evidence="2" id="KW-0223">Dioxygenase</keyword>
<dbReference type="PANTHER" id="PTHR43279:SF1">
    <property type="entry name" value="CATECHOL-2,3-DIOXYGENASE"/>
    <property type="match status" value="1"/>
</dbReference>
<dbReference type="InterPro" id="IPR037523">
    <property type="entry name" value="VOC_core"/>
</dbReference>
<keyword evidence="2" id="KW-0560">Oxidoreductase</keyword>
<dbReference type="InterPro" id="IPR029068">
    <property type="entry name" value="Glyas_Bleomycin-R_OHBP_Dase"/>
</dbReference>
<comment type="caution">
    <text evidence="2">The sequence shown here is derived from an EMBL/GenBank/DDBJ whole genome shotgun (WGS) entry which is preliminary data.</text>
</comment>
<dbReference type="InterPro" id="IPR004360">
    <property type="entry name" value="Glyas_Fos-R_dOase_dom"/>
</dbReference>
<dbReference type="SUPFAM" id="SSF54593">
    <property type="entry name" value="Glyoxalase/Bleomycin resistance protein/Dihydroxybiphenyl dioxygenase"/>
    <property type="match status" value="2"/>
</dbReference>
<dbReference type="GO" id="GO:0018577">
    <property type="term" value="F:catechol 2,3-dioxygenase activity"/>
    <property type="evidence" value="ECO:0007669"/>
    <property type="project" value="UniProtKB-EC"/>
</dbReference>
<dbReference type="EC" id="1.13.11.2" evidence="2"/>
<dbReference type="RefSeq" id="WP_119275546.1">
    <property type="nucleotide sequence ID" value="NZ_QWLA01000002.1"/>
</dbReference>
<protein>
    <submittedName>
        <fullName evidence="2">Catechol-2,3-dioxygenase</fullName>
        <ecNumber evidence="2">1.13.11.2</ecNumber>
    </submittedName>
</protein>
<organism evidence="2 3">
    <name type="scientific">Calidithermus roseus</name>
    <dbReference type="NCBI Taxonomy" id="1644118"/>
    <lineage>
        <taxon>Bacteria</taxon>
        <taxon>Thermotogati</taxon>
        <taxon>Deinococcota</taxon>
        <taxon>Deinococci</taxon>
        <taxon>Thermales</taxon>
        <taxon>Thermaceae</taxon>
        <taxon>Calidithermus</taxon>
    </lineage>
</organism>
<evidence type="ECO:0000313" key="2">
    <source>
        <dbReference type="EMBL" id="RIH89581.1"/>
    </source>
</evidence>
<accession>A0A399F4N6</accession>
<dbReference type="EMBL" id="QWLA01000002">
    <property type="protein sequence ID" value="RIH89581.1"/>
    <property type="molecule type" value="Genomic_DNA"/>
</dbReference>
<gene>
    <name evidence="2" type="primary">catE_1</name>
    <name evidence="2" type="ORF">Mrose_00169</name>
</gene>
<evidence type="ECO:0000259" key="1">
    <source>
        <dbReference type="PROSITE" id="PS51819"/>
    </source>
</evidence>
<proteinExistence type="predicted"/>
<dbReference type="Pfam" id="PF00903">
    <property type="entry name" value="Glyoxalase"/>
    <property type="match status" value="1"/>
</dbReference>
<dbReference type="PROSITE" id="PS51819">
    <property type="entry name" value="VOC"/>
    <property type="match status" value="1"/>
</dbReference>
<dbReference type="PANTHER" id="PTHR43279">
    <property type="entry name" value="CATECHOL-2,3-DIOXYGENASE"/>
    <property type="match status" value="1"/>
</dbReference>
<dbReference type="CDD" id="cd07255">
    <property type="entry name" value="VOC_BsCatE_like_N"/>
    <property type="match status" value="1"/>
</dbReference>
<dbReference type="OrthoDB" id="9792626at2"/>
<keyword evidence="3" id="KW-1185">Reference proteome</keyword>